<comment type="caution">
    <text evidence="2">The sequence shown here is derived from an EMBL/GenBank/DDBJ whole genome shotgun (WGS) entry which is preliminary data.</text>
</comment>
<keyword evidence="1" id="KW-1133">Transmembrane helix</keyword>
<accession>A0A437LTD6</accession>
<protein>
    <submittedName>
        <fullName evidence="2">Uncharacterized protein</fullName>
    </submittedName>
</protein>
<dbReference type="Proteomes" id="UP000288587">
    <property type="component" value="Unassembled WGS sequence"/>
</dbReference>
<evidence type="ECO:0000313" key="2">
    <source>
        <dbReference type="EMBL" id="RVT88669.1"/>
    </source>
</evidence>
<proteinExistence type="predicted"/>
<evidence type="ECO:0000313" key="3">
    <source>
        <dbReference type="Proteomes" id="UP000288587"/>
    </source>
</evidence>
<keyword evidence="1" id="KW-0472">Membrane</keyword>
<dbReference type="EMBL" id="SACM01000001">
    <property type="protein sequence ID" value="RVT88669.1"/>
    <property type="molecule type" value="Genomic_DNA"/>
</dbReference>
<feature type="transmembrane region" description="Helical" evidence="1">
    <location>
        <begin position="99"/>
        <end position="118"/>
    </location>
</feature>
<reference evidence="2 3" key="1">
    <citation type="submission" date="2019-01" db="EMBL/GenBank/DDBJ databases">
        <authorList>
            <person name="Chen W.-M."/>
        </authorList>
    </citation>
    <scope>NUCLEOTIDE SEQUENCE [LARGE SCALE GENOMIC DNA]</scope>
    <source>
        <strain evidence="2 3">CCP-18</strain>
    </source>
</reference>
<feature type="transmembrane region" description="Helical" evidence="1">
    <location>
        <begin position="68"/>
        <end position="93"/>
    </location>
</feature>
<dbReference type="AlphaFoldDB" id="A0A437LTD6"/>
<dbReference type="RefSeq" id="WP_127682076.1">
    <property type="nucleotide sequence ID" value="NZ_SACM01000001.1"/>
</dbReference>
<keyword evidence="1" id="KW-0812">Transmembrane</keyword>
<feature type="transmembrane region" description="Helical" evidence="1">
    <location>
        <begin position="35"/>
        <end position="56"/>
    </location>
</feature>
<organism evidence="2 3">
    <name type="scientific">Inhella crocodyli</name>
    <dbReference type="NCBI Taxonomy" id="2499851"/>
    <lineage>
        <taxon>Bacteria</taxon>
        <taxon>Pseudomonadati</taxon>
        <taxon>Pseudomonadota</taxon>
        <taxon>Betaproteobacteria</taxon>
        <taxon>Burkholderiales</taxon>
        <taxon>Sphaerotilaceae</taxon>
        <taxon>Inhella</taxon>
    </lineage>
</organism>
<dbReference type="OrthoDB" id="9855824at2"/>
<name>A0A437LTD6_9BURK</name>
<evidence type="ECO:0000256" key="1">
    <source>
        <dbReference type="SAM" id="Phobius"/>
    </source>
</evidence>
<keyword evidence="3" id="KW-1185">Reference proteome</keyword>
<gene>
    <name evidence="2" type="ORF">EOD73_06790</name>
</gene>
<sequence>MLMLAFGGLMVVLGLLSGGVLTGSAVGVSGLQPGWTAWLAYPGLTLLGYGLFVAAANDGPIQGLTRGAGALCTLLGMAAIAVLVLRSLGILAFEGGTFTLWWVFACSLVLGPLGWMGGKMPRPA</sequence>